<sequence>MVKLKIRCVVFLPLCKLTTSVAVLKLLPHGRSFGKRSSRDRSQLKLILGV</sequence>
<proteinExistence type="evidence at transcript level"/>
<reference evidence="1" key="1">
    <citation type="submission" date="2018-09" db="EMBL/GenBank/DDBJ databases">
        <title>Neuropeptide precursors identification based on transcriptomic and neuropeptidomic analysis of circumoral nerve ring in sea cucumber.</title>
        <authorList>
            <person name="Chen M.Y."/>
            <person name="Hou Y.Y."/>
            <person name="Elphick M.R."/>
        </authorList>
    </citation>
    <scope>NUCLEOTIDE SEQUENCE</scope>
    <source>
        <tissue evidence="1">Circumoral nerve ring</tissue>
    </source>
</reference>
<dbReference type="GO" id="GO:0007218">
    <property type="term" value="P:neuropeptide signaling pathway"/>
    <property type="evidence" value="ECO:0007669"/>
    <property type="project" value="UniProtKB-KW"/>
</dbReference>
<accession>A0A4D6JEM7</accession>
<dbReference type="EMBL" id="MH822300">
    <property type="protein sequence ID" value="QCD16645.1"/>
    <property type="molecule type" value="mRNA"/>
</dbReference>
<keyword evidence="1" id="KW-0527">Neuropeptide</keyword>
<name>A0A4D6JEM7_STIJA</name>
<organism evidence="1">
    <name type="scientific">Stichopus japonicus</name>
    <name type="common">Sea cucumber</name>
    <dbReference type="NCBI Taxonomy" id="307972"/>
    <lineage>
        <taxon>Eukaryota</taxon>
        <taxon>Metazoa</taxon>
        <taxon>Echinodermata</taxon>
        <taxon>Eleutherozoa</taxon>
        <taxon>Echinozoa</taxon>
        <taxon>Holothuroidea</taxon>
        <taxon>Aspidochirotacea</taxon>
        <taxon>Aspidochirotida</taxon>
        <taxon>Stichopodidae</taxon>
        <taxon>Apostichopus</taxon>
    </lineage>
</organism>
<evidence type="ECO:0000313" key="1">
    <source>
        <dbReference type="EMBL" id="QCD16645.1"/>
    </source>
</evidence>
<dbReference type="AlphaFoldDB" id="A0A4D6JEM7"/>
<protein>
    <submittedName>
        <fullName evidence="1">Neuropeptide 9</fullName>
    </submittedName>
</protein>